<keyword evidence="7 9" id="KW-0496">Mitochondrion</keyword>
<dbReference type="PANTHER" id="PTHR21427">
    <property type="entry name" value="UBIQUINONE BIOSYNTHESIS PROTEIN COQ9, MITOCHONDRIAL"/>
    <property type="match status" value="1"/>
</dbReference>
<feature type="domain" description="Ubiquinone biosynthesis protein COQ9 HTH" evidence="12">
    <location>
        <begin position="100"/>
        <end position="130"/>
    </location>
</feature>
<accession>A0A8C4QFD3</accession>
<keyword evidence="6 9" id="KW-0446">Lipid-binding</keyword>
<evidence type="ECO:0000256" key="10">
    <source>
        <dbReference type="SAM" id="MobiDB-lite"/>
    </source>
</evidence>
<comment type="pathway">
    <text evidence="2 9">Cofactor biosynthesis; ubiquinone biosynthesis.</text>
</comment>
<dbReference type="Ensembl" id="ENSEBUT00000014736.1">
    <property type="protein sequence ID" value="ENSEBUP00000014160.1"/>
    <property type="gene ID" value="ENSEBUG00000008927.1"/>
</dbReference>
<sequence length="338" mass="37332">MAALARAALRFLSRPSYGCVAGASFLQSSVRPGLARGICTASRLFGDAGEKSDGTLGAHSMQEPQLENETKEAKHEDDGSRKTSHSDDLEGEAIAGEEFEEQTKLRVLNRALEFVPEYGWSMEALAEGAEAEGLSAAAAGMFEQGAVELVVHFVRECNTQLRKQLTEENARLQQEQDEQRPVEEFLRDALESRLRMHIPYMDRWSQAMGLLLTPQALPDSVCLLTELVDEIWFQAGDRSTDFNWYTRRGLLAAIYSATELVMIQDSSEDYEETWSFLEHRLANASLATQAASQVKQTGESLVQGVIGAAITVSHCSAPNFVWVPFHKAQQKCVLVAVS</sequence>
<feature type="region of interest" description="Disordered" evidence="10">
    <location>
        <begin position="50"/>
        <end position="88"/>
    </location>
</feature>
<comment type="function">
    <text evidence="9">Membrane-associated protein that warps the membrane surface to access and bind aromatic isoprenes with high specificity, including ubiquinone (CoQ) isoprene intermediates and presents them directly to Coq7, therefore facilitating the Coq7-mediated hydroxylase step. Participates in the biosynthesis of coenzyme Q, also named ubiquinone, an essential lipid-soluble electron transporter for aerobic cellular respiration.</text>
</comment>
<keyword evidence="14" id="KW-1185">Reference proteome</keyword>
<dbReference type="InterPro" id="IPR013718">
    <property type="entry name" value="COQ9_C"/>
</dbReference>
<evidence type="ECO:0000313" key="13">
    <source>
        <dbReference type="Ensembl" id="ENSEBUP00000014160.1"/>
    </source>
</evidence>
<dbReference type="Proteomes" id="UP000694388">
    <property type="component" value="Unplaced"/>
</dbReference>
<dbReference type="GO" id="GO:0005743">
    <property type="term" value="C:mitochondrial inner membrane"/>
    <property type="evidence" value="ECO:0007669"/>
    <property type="project" value="TreeGrafter"/>
</dbReference>
<feature type="domain" description="COQ9 C-terminal" evidence="11">
    <location>
        <begin position="218"/>
        <end position="285"/>
    </location>
</feature>
<dbReference type="PANTHER" id="PTHR21427:SF19">
    <property type="entry name" value="UBIQUINONE BIOSYNTHESIS PROTEIN COQ9, MITOCHONDRIAL"/>
    <property type="match status" value="1"/>
</dbReference>
<keyword evidence="4 9" id="KW-0831">Ubiquinone biosynthesis</keyword>
<dbReference type="GO" id="GO:0006744">
    <property type="term" value="P:ubiquinone biosynthetic process"/>
    <property type="evidence" value="ECO:0007669"/>
    <property type="project" value="UniProtKB-UniRule"/>
</dbReference>
<evidence type="ECO:0000256" key="3">
    <source>
        <dbReference type="ARBA" id="ARBA00010766"/>
    </source>
</evidence>
<dbReference type="GeneTree" id="ENSGT00390000009328"/>
<evidence type="ECO:0000256" key="7">
    <source>
        <dbReference type="ARBA" id="ARBA00023128"/>
    </source>
</evidence>
<evidence type="ECO:0000256" key="1">
    <source>
        <dbReference type="ARBA" id="ARBA00004173"/>
    </source>
</evidence>
<organism evidence="13 14">
    <name type="scientific">Eptatretus burgeri</name>
    <name type="common">Inshore hagfish</name>
    <dbReference type="NCBI Taxonomy" id="7764"/>
    <lineage>
        <taxon>Eukaryota</taxon>
        <taxon>Metazoa</taxon>
        <taxon>Chordata</taxon>
        <taxon>Craniata</taxon>
        <taxon>Vertebrata</taxon>
        <taxon>Cyclostomata</taxon>
        <taxon>Myxini</taxon>
        <taxon>Myxiniformes</taxon>
        <taxon>Myxinidae</taxon>
        <taxon>Eptatretinae</taxon>
        <taxon>Eptatretus</taxon>
    </lineage>
</organism>
<reference evidence="13" key="2">
    <citation type="submission" date="2025-09" db="UniProtKB">
        <authorList>
            <consortium name="Ensembl"/>
        </authorList>
    </citation>
    <scope>IDENTIFICATION</scope>
</reference>
<dbReference type="InterPro" id="IPR048674">
    <property type="entry name" value="COQ9_HTH"/>
</dbReference>
<dbReference type="InterPro" id="IPR012762">
    <property type="entry name" value="Ubiq_biosynth_COQ9"/>
</dbReference>
<dbReference type="AlphaFoldDB" id="A0A8C4QFD3"/>
<evidence type="ECO:0000256" key="4">
    <source>
        <dbReference type="ARBA" id="ARBA00022688"/>
    </source>
</evidence>
<dbReference type="UniPathway" id="UPA00232"/>
<evidence type="ECO:0000256" key="8">
    <source>
        <dbReference type="ARBA" id="ARBA00062895"/>
    </source>
</evidence>
<name>A0A8C4QFD3_EPTBU</name>
<proteinExistence type="inferred from homology"/>
<dbReference type="GO" id="GO:0008289">
    <property type="term" value="F:lipid binding"/>
    <property type="evidence" value="ECO:0007669"/>
    <property type="project" value="UniProtKB-UniRule"/>
</dbReference>
<dbReference type="FunFam" id="1.10.357.10:FF:000004">
    <property type="entry name" value="Ubiquinone biosynthesis protein COQ9, mitochondrial"/>
    <property type="match status" value="1"/>
</dbReference>
<comment type="subunit">
    <text evidence="8">Homodimer. Heterodimer; two heterodimers of COQ7:COQ9 come together on the same side of the lipid pseudo-bilayer and form a curved tetramer with a hydrophobic surface suitable for membrane interaction. These two tetramers assemble into a soluble octamer with a pseudo-bilayer of lipids captured within. Interacts with COQ7; this interaction allows ubiquinone (CoQ) isoprene intermediates presentation to COQ7 and facilitates the COQ7-mediated hydroxylase step.</text>
</comment>
<protein>
    <recommendedName>
        <fullName evidence="9">Ubiquinone biosynthesis protein</fullName>
    </recommendedName>
</protein>
<dbReference type="Gene3D" id="1.10.357.10">
    <property type="entry name" value="Tetracycline Repressor, domain 2"/>
    <property type="match status" value="1"/>
</dbReference>
<feature type="compositionally biased region" description="Basic and acidic residues" evidence="10">
    <location>
        <begin position="68"/>
        <end position="88"/>
    </location>
</feature>
<comment type="similarity">
    <text evidence="3 9">Belongs to the COQ9 family.</text>
</comment>
<comment type="subcellular location">
    <subcellularLocation>
        <location evidence="1 9">Mitochondrion</location>
    </subcellularLocation>
</comment>
<reference evidence="13" key="1">
    <citation type="submission" date="2025-08" db="UniProtKB">
        <authorList>
            <consortium name="Ensembl"/>
        </authorList>
    </citation>
    <scope>IDENTIFICATION</scope>
</reference>
<dbReference type="NCBIfam" id="TIGR02396">
    <property type="entry name" value="diverge_rpsU"/>
    <property type="match status" value="1"/>
</dbReference>
<dbReference type="Pfam" id="PF08511">
    <property type="entry name" value="COQ9"/>
    <property type="match status" value="1"/>
</dbReference>
<evidence type="ECO:0000256" key="5">
    <source>
        <dbReference type="ARBA" id="ARBA00022946"/>
    </source>
</evidence>
<evidence type="ECO:0000256" key="9">
    <source>
        <dbReference type="RuleBase" id="RU366063"/>
    </source>
</evidence>
<evidence type="ECO:0000259" key="11">
    <source>
        <dbReference type="Pfam" id="PF08511"/>
    </source>
</evidence>
<dbReference type="Pfam" id="PF21392">
    <property type="entry name" value="COQ9_N"/>
    <property type="match status" value="1"/>
</dbReference>
<evidence type="ECO:0000256" key="2">
    <source>
        <dbReference type="ARBA" id="ARBA00004749"/>
    </source>
</evidence>
<evidence type="ECO:0000313" key="14">
    <source>
        <dbReference type="Proteomes" id="UP000694388"/>
    </source>
</evidence>
<keyword evidence="5" id="KW-0809">Transit peptide</keyword>
<evidence type="ECO:0000256" key="6">
    <source>
        <dbReference type="ARBA" id="ARBA00023121"/>
    </source>
</evidence>
<evidence type="ECO:0000259" key="12">
    <source>
        <dbReference type="Pfam" id="PF21392"/>
    </source>
</evidence>